<evidence type="ECO:0000256" key="3">
    <source>
        <dbReference type="ARBA" id="ARBA00022617"/>
    </source>
</evidence>
<dbReference type="GO" id="GO:0005506">
    <property type="term" value="F:iron ion binding"/>
    <property type="evidence" value="ECO:0007669"/>
    <property type="project" value="InterPro"/>
</dbReference>
<dbReference type="GO" id="GO:0008395">
    <property type="term" value="F:steroid hydroxylase activity"/>
    <property type="evidence" value="ECO:0007669"/>
    <property type="project" value="TreeGrafter"/>
</dbReference>
<feature type="transmembrane region" description="Helical" evidence="8">
    <location>
        <begin position="6"/>
        <end position="23"/>
    </location>
</feature>
<dbReference type="GO" id="GO:0016705">
    <property type="term" value="F:oxidoreductase activity, acting on paired donors, with incorporation or reduction of molecular oxygen"/>
    <property type="evidence" value="ECO:0007669"/>
    <property type="project" value="InterPro"/>
</dbReference>
<proteinExistence type="inferred from homology"/>
<dbReference type="InterPro" id="IPR002401">
    <property type="entry name" value="Cyt_P450_E_grp-I"/>
</dbReference>
<evidence type="ECO:0000256" key="2">
    <source>
        <dbReference type="ARBA" id="ARBA00010617"/>
    </source>
</evidence>
<dbReference type="SUPFAM" id="SSF48264">
    <property type="entry name" value="Cytochrome P450"/>
    <property type="match status" value="1"/>
</dbReference>
<keyword evidence="8" id="KW-0472">Membrane</keyword>
<dbReference type="Proteomes" id="UP000663829">
    <property type="component" value="Unassembled WGS sequence"/>
</dbReference>
<accession>A0A815NYV3</accession>
<dbReference type="PANTHER" id="PTHR24302">
    <property type="entry name" value="CYTOCHROME P450 FAMILY 3"/>
    <property type="match status" value="1"/>
</dbReference>
<evidence type="ECO:0000256" key="7">
    <source>
        <dbReference type="ARBA" id="ARBA00023033"/>
    </source>
</evidence>
<dbReference type="InterPro" id="IPR001128">
    <property type="entry name" value="Cyt_P450"/>
</dbReference>
<keyword evidence="8" id="KW-1133">Transmembrane helix</keyword>
<evidence type="ECO:0000256" key="6">
    <source>
        <dbReference type="ARBA" id="ARBA00023004"/>
    </source>
</evidence>
<dbReference type="EMBL" id="CAJNOQ010019027">
    <property type="protein sequence ID" value="CAF1441626.1"/>
    <property type="molecule type" value="Genomic_DNA"/>
</dbReference>
<dbReference type="AlphaFoldDB" id="A0A815NYV3"/>
<dbReference type="EMBL" id="CAJOBC010084468">
    <property type="protein sequence ID" value="CAF4317540.1"/>
    <property type="molecule type" value="Genomic_DNA"/>
</dbReference>
<evidence type="ECO:0008006" key="12">
    <source>
        <dbReference type="Google" id="ProtNLM"/>
    </source>
</evidence>
<evidence type="ECO:0000313" key="11">
    <source>
        <dbReference type="Proteomes" id="UP000663829"/>
    </source>
</evidence>
<dbReference type="InterPro" id="IPR050705">
    <property type="entry name" value="Cytochrome_P450_3A"/>
</dbReference>
<dbReference type="Pfam" id="PF00067">
    <property type="entry name" value="p450"/>
    <property type="match status" value="1"/>
</dbReference>
<dbReference type="PANTHER" id="PTHR24302:SF15">
    <property type="entry name" value="FATTY-ACID PEROXYGENASE"/>
    <property type="match status" value="1"/>
</dbReference>
<protein>
    <recommendedName>
        <fullName evidence="12">Cytochrome P450</fullName>
    </recommendedName>
</protein>
<keyword evidence="11" id="KW-1185">Reference proteome</keyword>
<dbReference type="PRINTS" id="PR00463">
    <property type="entry name" value="EP450I"/>
</dbReference>
<dbReference type="CDD" id="cd11055">
    <property type="entry name" value="CYP3A-like"/>
    <property type="match status" value="1"/>
</dbReference>
<name>A0A815NYV3_9BILA</name>
<keyword evidence="8" id="KW-0812">Transmembrane</keyword>
<organism evidence="9 11">
    <name type="scientific">Didymodactylos carnosus</name>
    <dbReference type="NCBI Taxonomy" id="1234261"/>
    <lineage>
        <taxon>Eukaryota</taxon>
        <taxon>Metazoa</taxon>
        <taxon>Spiralia</taxon>
        <taxon>Gnathifera</taxon>
        <taxon>Rotifera</taxon>
        <taxon>Eurotatoria</taxon>
        <taxon>Bdelloidea</taxon>
        <taxon>Philodinida</taxon>
        <taxon>Philodinidae</taxon>
        <taxon>Didymodactylos</taxon>
    </lineage>
</organism>
<evidence type="ECO:0000313" key="9">
    <source>
        <dbReference type="EMBL" id="CAF1441626.1"/>
    </source>
</evidence>
<comment type="cofactor">
    <cofactor evidence="1">
        <name>heme</name>
        <dbReference type="ChEBI" id="CHEBI:30413"/>
    </cofactor>
</comment>
<dbReference type="FunFam" id="1.10.630.10:FF:000182">
    <property type="entry name" value="Cytochrome P450 3A4"/>
    <property type="match status" value="1"/>
</dbReference>
<evidence type="ECO:0000313" key="10">
    <source>
        <dbReference type="EMBL" id="CAF4317540.1"/>
    </source>
</evidence>
<evidence type="ECO:0000256" key="1">
    <source>
        <dbReference type="ARBA" id="ARBA00001971"/>
    </source>
</evidence>
<keyword evidence="4" id="KW-0479">Metal-binding</keyword>
<comment type="similarity">
    <text evidence="2">Belongs to the cytochrome P450 family.</text>
</comment>
<feature type="transmembrane region" description="Helical" evidence="8">
    <location>
        <begin position="220"/>
        <end position="242"/>
    </location>
</feature>
<dbReference type="InterPro" id="IPR036396">
    <property type="entry name" value="Cyt_P450_sf"/>
</dbReference>
<evidence type="ECO:0000256" key="5">
    <source>
        <dbReference type="ARBA" id="ARBA00023002"/>
    </source>
</evidence>
<gene>
    <name evidence="9" type="ORF">GPM918_LOCUS34394</name>
    <name evidence="10" type="ORF">SRO942_LOCUS35091</name>
</gene>
<dbReference type="GO" id="GO:0020037">
    <property type="term" value="F:heme binding"/>
    <property type="evidence" value="ECO:0007669"/>
    <property type="project" value="InterPro"/>
</dbReference>
<keyword evidence="3" id="KW-0349">Heme</keyword>
<keyword evidence="7" id="KW-0503">Monooxygenase</keyword>
<sequence length="482" mass="56034">MLFTLILYSIILILIVTYIVVHVKQYEYFKVRQISGPTPSYFFGHARTLWNAKSPSRQLAEWSKQFGKIYGIFEGTRPVLIASDVDFLQEVFIKQFSHFPIRKTNILTKALNRGTRIHLFNALGTRWKRQRNVINPTFSAVKLKQMSPLINDCINELMKKLPDYSEKHEDFNIYTLYKRMTMDVICRCAFGVDTDMQNNPDNIYLKKVAQVFTIDIRKMLAFKLGTLVPSLGVTLGTLFIFLNTVKQKLNQLFPSTTKKFEQFPASWIMERVDEVIGMRSDVAKQRVDLLQLMLEAASREHIKDKNDDVNDQYIAKKLTYDEVIANVFLFMVAGYETTSTALAYCTYVLVNHPEEQLKLQHEIDEYLSQNEDGKDPDYDVINRMPYMDMVIKEVLRMHPIAISAVVNRECIEETDVCGIKITKGAVIQPDVYSVHYDQELWGPQDVNSFCPERHLTKRHPLAYIAFGVGPRNYYHSHISYYY</sequence>
<dbReference type="Proteomes" id="UP000681722">
    <property type="component" value="Unassembled WGS sequence"/>
</dbReference>
<keyword evidence="6" id="KW-0408">Iron</keyword>
<keyword evidence="5" id="KW-0560">Oxidoreductase</keyword>
<dbReference type="OrthoDB" id="2789670at2759"/>
<dbReference type="Gene3D" id="1.10.630.10">
    <property type="entry name" value="Cytochrome P450"/>
    <property type="match status" value="1"/>
</dbReference>
<evidence type="ECO:0000256" key="8">
    <source>
        <dbReference type="SAM" id="Phobius"/>
    </source>
</evidence>
<evidence type="ECO:0000256" key="4">
    <source>
        <dbReference type="ARBA" id="ARBA00022723"/>
    </source>
</evidence>
<reference evidence="9" key="1">
    <citation type="submission" date="2021-02" db="EMBL/GenBank/DDBJ databases">
        <authorList>
            <person name="Nowell W R."/>
        </authorList>
    </citation>
    <scope>NUCLEOTIDE SEQUENCE</scope>
</reference>
<dbReference type="PRINTS" id="PR00385">
    <property type="entry name" value="P450"/>
</dbReference>
<comment type="caution">
    <text evidence="9">The sequence shown here is derived from an EMBL/GenBank/DDBJ whole genome shotgun (WGS) entry which is preliminary data.</text>
</comment>